<dbReference type="Gene3D" id="1.20.930.40">
    <property type="entry name" value="Transferrin receptor-like, dimerisation domain"/>
    <property type="match status" value="1"/>
</dbReference>
<dbReference type="EC" id="3.4.17.21" evidence="7"/>
<evidence type="ECO:0000259" key="4">
    <source>
        <dbReference type="Pfam" id="PF02225"/>
    </source>
</evidence>
<dbReference type="FunFam" id="3.40.630.10:FF:000101">
    <property type="entry name" value="N-acetylated alpha-linked acidic dipeptidase like 1"/>
    <property type="match status" value="1"/>
</dbReference>
<dbReference type="Gene3D" id="3.50.30.30">
    <property type="match status" value="1"/>
</dbReference>
<dbReference type="Pfam" id="PF04253">
    <property type="entry name" value="TFR_dimer"/>
    <property type="match status" value="1"/>
</dbReference>
<dbReference type="EMBL" id="JANBQB010000199">
    <property type="protein sequence ID" value="KAJ1979834.1"/>
    <property type="molecule type" value="Genomic_DNA"/>
</dbReference>
<reference evidence="7" key="1">
    <citation type="submission" date="2022-07" db="EMBL/GenBank/DDBJ databases">
        <title>Phylogenomic reconstructions and comparative analyses of Kickxellomycotina fungi.</title>
        <authorList>
            <person name="Reynolds N.K."/>
            <person name="Stajich J.E."/>
            <person name="Barry K."/>
            <person name="Grigoriev I.V."/>
            <person name="Crous P."/>
            <person name="Smith M.E."/>
        </authorList>
    </citation>
    <scope>NUCLEOTIDE SEQUENCE</scope>
    <source>
        <strain evidence="7">RSA 567</strain>
    </source>
</reference>
<dbReference type="Proteomes" id="UP001151582">
    <property type="component" value="Unassembled WGS sequence"/>
</dbReference>
<gene>
    <name evidence="7" type="primary">VPS70</name>
    <name evidence="7" type="ORF">H4R34_002680</name>
</gene>
<feature type="domain" description="PA" evidence="4">
    <location>
        <begin position="189"/>
        <end position="279"/>
    </location>
</feature>
<protein>
    <submittedName>
        <fullName evidence="7">Vacuolar protein sorting-associated protein 70</fullName>
        <ecNumber evidence="7">3.4.17.21</ecNumber>
    </submittedName>
</protein>
<dbReference type="InterPro" id="IPR046450">
    <property type="entry name" value="PA_dom_sf"/>
</dbReference>
<sequence>MGKLARPLLKEGEEKERVVLYSSQQRWRYHHHRSWRASQIVVGALIALLTLWVCAPWRWWNAATGPTVRPFDAEAPFDPFELFQMLPEPANLKSYLHYYASGPHMAGVNETQAHWTRKQMHNFGLTDVEIVEYEPLLSYPRYQEVAIVSPESHRFQADLHEPVVDEDDTSRLQDNIPPAFHGYAASGNVTARVVYANYGRKEDFEALVRHRVPIEGNIVLVRYGQNFRGIKVALAQSHGAVGVLIYSDPADDGYGVGTPYPEGPFRPAYSVQRGSVQNLAIYPGDPLTPGRPATPGMDRQPREDANNLPKIPSIPLSYQNAQPILQALAHHGIPATEMGKDWRGALNITYTTGPSQAEVRLVNQMNEKITPIWNVVARIEGWEEPNQAVIIGGHRDAWVFGAADPGSGSAVLLELARGLGVLLQSGWRPRRTIYVCSWDGEEYGLTGSTEWVEENLGWLRDEAIAYINVDMAVSGSNFMAGASPSLAALLYDVTRNVSMPYSEGQSVYDHWASAGTTAPGTISMVDRSHSMLLLRNDAQGTKEPPVFPLGTGSDFTAFLDYAGIASMDMGFGGAAGTYHSAYDSIHWMEKFIDPDYLYHQAMTRIIGGLGLKLADDSLLGMDLARYAKDLEGYVVDLEVAMHRKLAHGSSQSRLFQPPSLEPVTDFKPLYRSVGQLQAAAKYVTRGIAEFYTRYGGHCDRGTKKGKAYRRCLRLRTRLNDKMRGFERLFLNMAGLPSRPWYKHMVVAPGRWTGYGAQPLPALHEALEEDDWRQFAMLKHEMTAMIGEAAKFVQQ</sequence>
<dbReference type="GO" id="GO:0004181">
    <property type="term" value="F:metallocarboxypeptidase activity"/>
    <property type="evidence" value="ECO:0007669"/>
    <property type="project" value="UniProtKB-EC"/>
</dbReference>
<keyword evidence="7" id="KW-0121">Carboxypeptidase</keyword>
<dbReference type="Gene3D" id="3.40.630.10">
    <property type="entry name" value="Zn peptidases"/>
    <property type="match status" value="1"/>
</dbReference>
<dbReference type="CDD" id="cd08022">
    <property type="entry name" value="M28_PSMA_like"/>
    <property type="match status" value="1"/>
</dbReference>
<dbReference type="SUPFAM" id="SSF47672">
    <property type="entry name" value="Transferrin receptor-like dimerisation domain"/>
    <property type="match status" value="1"/>
</dbReference>
<dbReference type="FunFam" id="3.50.30.30:FF:000008">
    <property type="entry name" value="Glutamate carboxypeptidase 2"/>
    <property type="match status" value="1"/>
</dbReference>
<feature type="domain" description="Peptidase M28" evidence="6">
    <location>
        <begin position="374"/>
        <end position="503"/>
    </location>
</feature>
<evidence type="ECO:0000259" key="5">
    <source>
        <dbReference type="Pfam" id="PF04253"/>
    </source>
</evidence>
<keyword evidence="8" id="KW-1185">Reference proteome</keyword>
<organism evidence="7 8">
    <name type="scientific">Dimargaris verticillata</name>
    <dbReference type="NCBI Taxonomy" id="2761393"/>
    <lineage>
        <taxon>Eukaryota</taxon>
        <taxon>Fungi</taxon>
        <taxon>Fungi incertae sedis</taxon>
        <taxon>Zoopagomycota</taxon>
        <taxon>Kickxellomycotina</taxon>
        <taxon>Dimargaritomycetes</taxon>
        <taxon>Dimargaritales</taxon>
        <taxon>Dimargaritaceae</taxon>
        <taxon>Dimargaris</taxon>
    </lineage>
</organism>
<evidence type="ECO:0000313" key="8">
    <source>
        <dbReference type="Proteomes" id="UP001151582"/>
    </source>
</evidence>
<dbReference type="InterPro" id="IPR003137">
    <property type="entry name" value="PA_domain"/>
</dbReference>
<feature type="domain" description="Transferrin receptor-like dimerisation" evidence="5">
    <location>
        <begin position="665"/>
        <end position="790"/>
    </location>
</feature>
<evidence type="ECO:0000256" key="2">
    <source>
        <dbReference type="SAM" id="MobiDB-lite"/>
    </source>
</evidence>
<evidence type="ECO:0000313" key="7">
    <source>
        <dbReference type="EMBL" id="KAJ1979834.1"/>
    </source>
</evidence>
<keyword evidence="7" id="KW-0378">Hydrolase</keyword>
<evidence type="ECO:0000256" key="1">
    <source>
        <dbReference type="ARBA" id="ARBA00005634"/>
    </source>
</evidence>
<dbReference type="InterPro" id="IPR007365">
    <property type="entry name" value="TFR-like_dimer_dom"/>
</dbReference>
<dbReference type="CDD" id="cd02121">
    <property type="entry name" value="PA_GCPII_like"/>
    <property type="match status" value="1"/>
</dbReference>
<keyword evidence="3" id="KW-0812">Transmembrane</keyword>
<keyword evidence="3" id="KW-1133">Transmembrane helix</keyword>
<dbReference type="Pfam" id="PF02225">
    <property type="entry name" value="PA"/>
    <property type="match status" value="1"/>
</dbReference>
<dbReference type="InterPro" id="IPR007484">
    <property type="entry name" value="Peptidase_M28"/>
</dbReference>
<dbReference type="OrthoDB" id="5841748at2759"/>
<name>A0A9W8B3H2_9FUNG</name>
<feature type="transmembrane region" description="Helical" evidence="3">
    <location>
        <begin position="40"/>
        <end position="60"/>
    </location>
</feature>
<keyword evidence="3" id="KW-0472">Membrane</keyword>
<dbReference type="PANTHER" id="PTHR10404">
    <property type="entry name" value="N-ACETYLATED-ALPHA-LINKED ACIDIC DIPEPTIDASE"/>
    <property type="match status" value="1"/>
</dbReference>
<accession>A0A9W8B3H2</accession>
<evidence type="ECO:0000256" key="3">
    <source>
        <dbReference type="SAM" id="Phobius"/>
    </source>
</evidence>
<dbReference type="InterPro" id="IPR039373">
    <property type="entry name" value="Peptidase_M28B"/>
</dbReference>
<dbReference type="InterPro" id="IPR036757">
    <property type="entry name" value="TFR-like_dimer_dom_sf"/>
</dbReference>
<dbReference type="Pfam" id="PF04389">
    <property type="entry name" value="Peptidase_M28"/>
    <property type="match status" value="1"/>
</dbReference>
<dbReference type="SUPFAM" id="SSF52025">
    <property type="entry name" value="PA domain"/>
    <property type="match status" value="1"/>
</dbReference>
<comment type="caution">
    <text evidence="7">The sequence shown here is derived from an EMBL/GenBank/DDBJ whole genome shotgun (WGS) entry which is preliminary data.</text>
</comment>
<evidence type="ECO:0000259" key="6">
    <source>
        <dbReference type="Pfam" id="PF04389"/>
    </source>
</evidence>
<proteinExistence type="inferred from homology"/>
<feature type="region of interest" description="Disordered" evidence="2">
    <location>
        <begin position="282"/>
        <end position="302"/>
    </location>
</feature>
<dbReference type="AlphaFoldDB" id="A0A9W8B3H2"/>
<keyword evidence="7" id="KW-0645">Protease</keyword>
<comment type="similarity">
    <text evidence="1">Belongs to the peptidase M28 family. M28B subfamily.</text>
</comment>
<dbReference type="PANTHER" id="PTHR10404:SF46">
    <property type="entry name" value="VACUOLAR PROTEIN SORTING-ASSOCIATED PROTEIN 70"/>
    <property type="match status" value="1"/>
</dbReference>
<dbReference type="SUPFAM" id="SSF53187">
    <property type="entry name" value="Zn-dependent exopeptidases"/>
    <property type="match status" value="1"/>
</dbReference>